<dbReference type="PROSITE" id="PS51225">
    <property type="entry name" value="MARVEL"/>
    <property type="match status" value="1"/>
</dbReference>
<organism evidence="9 10">
    <name type="scientific">Astyanax mexicanus</name>
    <name type="common">Blind cave fish</name>
    <name type="synonym">Astyanax fasciatus mexicanus</name>
    <dbReference type="NCBI Taxonomy" id="7994"/>
    <lineage>
        <taxon>Eukaryota</taxon>
        <taxon>Metazoa</taxon>
        <taxon>Chordata</taxon>
        <taxon>Craniata</taxon>
        <taxon>Vertebrata</taxon>
        <taxon>Euteleostomi</taxon>
        <taxon>Actinopterygii</taxon>
        <taxon>Neopterygii</taxon>
        <taxon>Teleostei</taxon>
        <taxon>Ostariophysi</taxon>
        <taxon>Characiformes</taxon>
        <taxon>Characoidei</taxon>
        <taxon>Acestrorhamphidae</taxon>
        <taxon>Acestrorhamphinae</taxon>
        <taxon>Astyanax</taxon>
    </lineage>
</organism>
<dbReference type="RefSeq" id="XP_007250495.2">
    <property type="nucleotide sequence ID" value="XM_007250433.4"/>
</dbReference>
<keyword evidence="4 5" id="KW-0472">Membrane</keyword>
<dbReference type="STRING" id="7994.ENSAMXP00000049755"/>
<feature type="transmembrane region" description="Helical" evidence="7">
    <location>
        <begin position="74"/>
        <end position="95"/>
    </location>
</feature>
<dbReference type="InterPro" id="IPR050578">
    <property type="entry name" value="MARVEL-CKLF_proteins"/>
</dbReference>
<feature type="region of interest" description="Disordered" evidence="6">
    <location>
        <begin position="1"/>
        <end position="29"/>
    </location>
</feature>
<dbReference type="PRINTS" id="PR01884">
    <property type="entry name" value="MALPROTEIN"/>
</dbReference>
<dbReference type="InParanoid" id="A0A3B1K6M7"/>
<sequence>MEEEPEASTADRVNRARKKSSSLESGGLSHSTLAYDRSFICSASGLLMFAETVCGLLVWTLLGGTEYVHVPGLGWVMFVSVVCWVLTLCLFILYLTTAYTKIPQIPWTLLGLCFNSSAAVLYMTAAVINAASLTQAMRGRYYYISWMASTVFAFLVVLCYTANAYVSYRSWRSKSEDA</sequence>
<evidence type="ECO:0000256" key="3">
    <source>
        <dbReference type="ARBA" id="ARBA00022989"/>
    </source>
</evidence>
<dbReference type="RefSeq" id="XP_049336346.1">
    <property type="nucleotide sequence ID" value="XM_049480389.1"/>
</dbReference>
<dbReference type="InterPro" id="IPR008253">
    <property type="entry name" value="Marvel"/>
</dbReference>
<evidence type="ECO:0000256" key="4">
    <source>
        <dbReference type="ARBA" id="ARBA00023136"/>
    </source>
</evidence>
<dbReference type="GO" id="GO:0019911">
    <property type="term" value="F:structural constituent of myelin sheath"/>
    <property type="evidence" value="ECO:0007669"/>
    <property type="project" value="TreeGrafter"/>
</dbReference>
<dbReference type="KEGG" id="amex:103037726"/>
<evidence type="ECO:0000256" key="6">
    <source>
        <dbReference type="SAM" id="MobiDB-lite"/>
    </source>
</evidence>
<evidence type="ECO:0000256" key="1">
    <source>
        <dbReference type="ARBA" id="ARBA00004141"/>
    </source>
</evidence>
<dbReference type="Ensembl" id="ENSAMXT00000050291.1">
    <property type="protein sequence ID" value="ENSAMXP00000049755.1"/>
    <property type="gene ID" value="ENSAMXG00000033498.1"/>
</dbReference>
<reference evidence="9" key="3">
    <citation type="submission" date="2025-08" db="UniProtKB">
        <authorList>
            <consortium name="Ensembl"/>
        </authorList>
    </citation>
    <scope>IDENTIFICATION</scope>
</reference>
<accession>A0A3B1K6M7</accession>
<feature type="transmembrane region" description="Helical" evidence="7">
    <location>
        <begin position="107"/>
        <end position="131"/>
    </location>
</feature>
<proteinExistence type="predicted"/>
<feature type="transmembrane region" description="Helical" evidence="7">
    <location>
        <begin position="39"/>
        <end position="62"/>
    </location>
</feature>
<name>A0A3B1K6M7_ASTMX</name>
<reference evidence="10" key="2">
    <citation type="journal article" date="2014" name="Nat. Commun.">
        <title>The cavefish genome reveals candidate genes for eye loss.</title>
        <authorList>
            <person name="McGaugh S.E."/>
            <person name="Gross J.B."/>
            <person name="Aken B."/>
            <person name="Blin M."/>
            <person name="Borowsky R."/>
            <person name="Chalopin D."/>
            <person name="Hinaux H."/>
            <person name="Jeffery W.R."/>
            <person name="Keene A."/>
            <person name="Ma L."/>
            <person name="Minx P."/>
            <person name="Murphy D."/>
            <person name="O'Quin K.E."/>
            <person name="Retaux S."/>
            <person name="Rohner N."/>
            <person name="Searle S.M."/>
            <person name="Stahl B.A."/>
            <person name="Tabin C."/>
            <person name="Volff J.N."/>
            <person name="Yoshizawa M."/>
            <person name="Warren W.C."/>
        </authorList>
    </citation>
    <scope>NUCLEOTIDE SEQUENCE [LARGE SCALE GENOMIC DNA]</scope>
    <source>
        <strain evidence="10">female</strain>
    </source>
</reference>
<dbReference type="Pfam" id="PF01284">
    <property type="entry name" value="MARVEL"/>
    <property type="match status" value="1"/>
</dbReference>
<keyword evidence="3 7" id="KW-1133">Transmembrane helix</keyword>
<evidence type="ECO:0000256" key="2">
    <source>
        <dbReference type="ARBA" id="ARBA00022692"/>
    </source>
</evidence>
<comment type="subcellular location">
    <subcellularLocation>
        <location evidence="1">Membrane</location>
        <topology evidence="1">Multi-pass membrane protein</topology>
    </subcellularLocation>
</comment>
<reference evidence="9" key="4">
    <citation type="submission" date="2025-09" db="UniProtKB">
        <authorList>
            <consortium name="Ensembl"/>
        </authorList>
    </citation>
    <scope>IDENTIFICATION</scope>
</reference>
<dbReference type="InterPro" id="IPR013295">
    <property type="entry name" value="MAL"/>
</dbReference>
<dbReference type="GeneTree" id="ENSGT00940000160520"/>
<protein>
    <submittedName>
        <fullName evidence="9">CKLF-like MARVEL transmembrane domain containing 8b</fullName>
    </submittedName>
</protein>
<evidence type="ECO:0000313" key="9">
    <source>
        <dbReference type="Ensembl" id="ENSAMXP00000049755.1"/>
    </source>
</evidence>
<keyword evidence="2 5" id="KW-0812">Transmembrane</keyword>
<dbReference type="GO" id="GO:0016020">
    <property type="term" value="C:membrane"/>
    <property type="evidence" value="ECO:0007669"/>
    <property type="project" value="UniProtKB-SubCell"/>
</dbReference>
<dbReference type="CTD" id="791163"/>
<evidence type="ECO:0000259" key="8">
    <source>
        <dbReference type="PROSITE" id="PS51225"/>
    </source>
</evidence>
<evidence type="ECO:0000256" key="7">
    <source>
        <dbReference type="SAM" id="Phobius"/>
    </source>
</evidence>
<dbReference type="AlphaFoldDB" id="A0A3B1K6M7"/>
<dbReference type="PANTHER" id="PTHR22776">
    <property type="entry name" value="MARVEL-CONTAINING POTENTIAL LIPID RAFT-ASSOCIATED PROTEIN"/>
    <property type="match status" value="1"/>
</dbReference>
<feature type="transmembrane region" description="Helical" evidence="7">
    <location>
        <begin position="143"/>
        <end position="166"/>
    </location>
</feature>
<keyword evidence="10" id="KW-1185">Reference proteome</keyword>
<dbReference type="GO" id="GO:0042552">
    <property type="term" value="P:myelination"/>
    <property type="evidence" value="ECO:0007669"/>
    <property type="project" value="TreeGrafter"/>
</dbReference>
<dbReference type="PANTHER" id="PTHR22776:SF10">
    <property type="entry name" value="CKLF-LIKE MARVEL TRANSMEMBRANE DOMAIN-CONTAINING PROTEIN 8"/>
    <property type="match status" value="1"/>
</dbReference>
<feature type="domain" description="MARVEL" evidence="8">
    <location>
        <begin position="39"/>
        <end position="172"/>
    </location>
</feature>
<dbReference type="Bgee" id="ENSAMXG00000033498">
    <property type="expression patterns" value="Expressed in heart and 9 other cell types or tissues"/>
</dbReference>
<dbReference type="GeneID" id="103037726"/>
<reference evidence="10" key="1">
    <citation type="submission" date="2013-03" db="EMBL/GenBank/DDBJ databases">
        <authorList>
            <person name="Jeffery W."/>
            <person name="Warren W."/>
            <person name="Wilson R.K."/>
        </authorList>
    </citation>
    <scope>NUCLEOTIDE SEQUENCE</scope>
    <source>
        <strain evidence="10">female</strain>
    </source>
</reference>
<evidence type="ECO:0000313" key="10">
    <source>
        <dbReference type="Proteomes" id="UP000018467"/>
    </source>
</evidence>
<dbReference type="Proteomes" id="UP000018467">
    <property type="component" value="Unassembled WGS sequence"/>
</dbReference>
<evidence type="ECO:0000256" key="5">
    <source>
        <dbReference type="PROSITE-ProRule" id="PRU00581"/>
    </source>
</evidence>